<name>A0AA86PG12_9EUKA</name>
<gene>
    <name evidence="2" type="ORF">HINF_LOCUS24215</name>
    <name evidence="1" type="ORF">HINF_LOCUS26345</name>
</gene>
<comment type="caution">
    <text evidence="1">The sequence shown here is derived from an EMBL/GenBank/DDBJ whole genome shotgun (WGS) entry which is preliminary data.</text>
</comment>
<sequence length="125" mass="14857">MPVCQIIEKSLFKRQHRQAFYEIQNNCIVLHYFVDQKKVEHFFNFDNLLLTQETLDKDIFFDKNTNIHIILDKQNKQQNEVLQCEDLYFAFEPKSSSLYLSEPTDLNGSFTSAFGDVNNSQYFEI</sequence>
<reference evidence="2 3" key="2">
    <citation type="submission" date="2024-07" db="EMBL/GenBank/DDBJ databases">
        <authorList>
            <person name="Akdeniz Z."/>
        </authorList>
    </citation>
    <scope>NUCLEOTIDE SEQUENCE [LARGE SCALE GENOMIC DNA]</scope>
</reference>
<accession>A0AA86PG12</accession>
<dbReference type="AlphaFoldDB" id="A0AA86PG12"/>
<dbReference type="EMBL" id="CATOUU010000656">
    <property type="protein sequence ID" value="CAI9938700.1"/>
    <property type="molecule type" value="Genomic_DNA"/>
</dbReference>
<organism evidence="1">
    <name type="scientific">Hexamita inflata</name>
    <dbReference type="NCBI Taxonomy" id="28002"/>
    <lineage>
        <taxon>Eukaryota</taxon>
        <taxon>Metamonada</taxon>
        <taxon>Diplomonadida</taxon>
        <taxon>Hexamitidae</taxon>
        <taxon>Hexamitinae</taxon>
        <taxon>Hexamita</taxon>
    </lineage>
</organism>
<dbReference type="Proteomes" id="UP001642409">
    <property type="component" value="Unassembled WGS sequence"/>
</dbReference>
<evidence type="ECO:0000313" key="3">
    <source>
        <dbReference type="Proteomes" id="UP001642409"/>
    </source>
</evidence>
<reference evidence="1" key="1">
    <citation type="submission" date="2023-06" db="EMBL/GenBank/DDBJ databases">
        <authorList>
            <person name="Kurt Z."/>
        </authorList>
    </citation>
    <scope>NUCLEOTIDE SEQUENCE</scope>
</reference>
<keyword evidence="3" id="KW-1185">Reference proteome</keyword>
<proteinExistence type="predicted"/>
<evidence type="ECO:0000313" key="2">
    <source>
        <dbReference type="EMBL" id="CAL6014319.1"/>
    </source>
</evidence>
<evidence type="ECO:0000313" key="1">
    <source>
        <dbReference type="EMBL" id="CAI9938700.1"/>
    </source>
</evidence>
<protein>
    <submittedName>
        <fullName evidence="2">Hypothetical_protein</fullName>
    </submittedName>
</protein>
<dbReference type="EMBL" id="CAXDID020000070">
    <property type="protein sequence ID" value="CAL6014319.1"/>
    <property type="molecule type" value="Genomic_DNA"/>
</dbReference>